<dbReference type="Pfam" id="PF00293">
    <property type="entry name" value="NUDIX"/>
    <property type="match status" value="1"/>
</dbReference>
<reference evidence="4 5" key="2">
    <citation type="submission" date="2020-03" db="EMBL/GenBank/DDBJ databases">
        <authorList>
            <person name="Ichikawa N."/>
            <person name="Kimura A."/>
            <person name="Kitahashi Y."/>
            <person name="Uohara A."/>
        </authorList>
    </citation>
    <scope>NUCLEOTIDE SEQUENCE [LARGE SCALE GENOMIC DNA]</scope>
    <source>
        <strain evidence="4 5">NBRC 108638</strain>
    </source>
</reference>
<gene>
    <name evidence="4" type="ORF">Prum_015040</name>
</gene>
<accession>A0A6V8KRV9</accession>
<dbReference type="Gene3D" id="3.90.79.10">
    <property type="entry name" value="Nucleoside Triphosphate Pyrophosphohydrolase"/>
    <property type="match status" value="1"/>
</dbReference>
<dbReference type="PROSITE" id="PS00893">
    <property type="entry name" value="NUDIX_BOX"/>
    <property type="match status" value="1"/>
</dbReference>
<evidence type="ECO:0000313" key="4">
    <source>
        <dbReference type="EMBL" id="GFJ87862.1"/>
    </source>
</evidence>
<comment type="caution">
    <text evidence="4">The sequence shown here is derived from an EMBL/GenBank/DDBJ whole genome shotgun (WGS) entry which is preliminary data.</text>
</comment>
<dbReference type="AlphaFoldDB" id="A0A6V8KRV9"/>
<dbReference type="PANTHER" id="PTHR43046:SF2">
    <property type="entry name" value="8-OXO-DGTP DIPHOSPHATASE-RELATED"/>
    <property type="match status" value="1"/>
</dbReference>
<dbReference type="GO" id="GO:0016787">
    <property type="term" value="F:hydrolase activity"/>
    <property type="evidence" value="ECO:0007669"/>
    <property type="project" value="UniProtKB-KW"/>
</dbReference>
<evidence type="ECO:0000256" key="1">
    <source>
        <dbReference type="ARBA" id="ARBA00001946"/>
    </source>
</evidence>
<dbReference type="InterPro" id="IPR015797">
    <property type="entry name" value="NUDIX_hydrolase-like_dom_sf"/>
</dbReference>
<comment type="cofactor">
    <cofactor evidence="1">
        <name>Mg(2+)</name>
        <dbReference type="ChEBI" id="CHEBI:18420"/>
    </cofactor>
</comment>
<evidence type="ECO:0000256" key="2">
    <source>
        <dbReference type="ARBA" id="ARBA00022801"/>
    </source>
</evidence>
<dbReference type="SUPFAM" id="SSF55811">
    <property type="entry name" value="Nudix"/>
    <property type="match status" value="1"/>
</dbReference>
<protein>
    <submittedName>
        <fullName evidence="4">NUDIX hydrolase</fullName>
    </submittedName>
</protein>
<sequence length="140" mass="15272">MVTDDEGRVLVVQRRDNGEWQIPGGVLELHESIHAGLRREVQEETGLLVEQQRLTGVYKNLRLGVVALVFRAHVIGGAAGPTEESAAVGWWTADEVTTRMGETFAARVLDALDAAEVAVRLHDGVRLLTEDLSPVPPDMP</sequence>
<keyword evidence="2 4" id="KW-0378">Hydrolase</keyword>
<dbReference type="PANTHER" id="PTHR43046">
    <property type="entry name" value="GDP-MANNOSE MANNOSYL HYDROLASE"/>
    <property type="match status" value="1"/>
</dbReference>
<feature type="domain" description="Nudix hydrolase" evidence="3">
    <location>
        <begin position="1"/>
        <end position="113"/>
    </location>
</feature>
<evidence type="ECO:0000313" key="5">
    <source>
        <dbReference type="Proteomes" id="UP000482960"/>
    </source>
</evidence>
<dbReference type="Proteomes" id="UP000482960">
    <property type="component" value="Unassembled WGS sequence"/>
</dbReference>
<dbReference type="InterPro" id="IPR000086">
    <property type="entry name" value="NUDIX_hydrolase_dom"/>
</dbReference>
<dbReference type="InterPro" id="IPR020084">
    <property type="entry name" value="NUDIX_hydrolase_CS"/>
</dbReference>
<evidence type="ECO:0000259" key="3">
    <source>
        <dbReference type="PROSITE" id="PS51462"/>
    </source>
</evidence>
<proteinExistence type="predicted"/>
<dbReference type="CDD" id="cd02883">
    <property type="entry name" value="NUDIX_Hydrolase"/>
    <property type="match status" value="1"/>
</dbReference>
<dbReference type="PROSITE" id="PS51462">
    <property type="entry name" value="NUDIX"/>
    <property type="match status" value="1"/>
</dbReference>
<organism evidence="4 5">
    <name type="scientific">Phytohabitans rumicis</name>
    <dbReference type="NCBI Taxonomy" id="1076125"/>
    <lineage>
        <taxon>Bacteria</taxon>
        <taxon>Bacillati</taxon>
        <taxon>Actinomycetota</taxon>
        <taxon>Actinomycetes</taxon>
        <taxon>Micromonosporales</taxon>
        <taxon>Micromonosporaceae</taxon>
    </lineage>
</organism>
<name>A0A6V8KRV9_9ACTN</name>
<keyword evidence="5" id="KW-1185">Reference proteome</keyword>
<reference evidence="4 5" key="1">
    <citation type="submission" date="2020-03" db="EMBL/GenBank/DDBJ databases">
        <title>Whole genome shotgun sequence of Phytohabitans rumicis NBRC 108638.</title>
        <authorList>
            <person name="Komaki H."/>
            <person name="Tamura T."/>
        </authorList>
    </citation>
    <scope>NUCLEOTIDE SEQUENCE [LARGE SCALE GENOMIC DNA]</scope>
    <source>
        <strain evidence="4 5">NBRC 108638</strain>
    </source>
</reference>
<dbReference type="EMBL" id="BLPG01000001">
    <property type="protein sequence ID" value="GFJ87862.1"/>
    <property type="molecule type" value="Genomic_DNA"/>
</dbReference>